<reference evidence="4" key="1">
    <citation type="submission" date="2016-10" db="EMBL/GenBank/DDBJ databases">
        <title>Comparative genomics uncovers the prolific and rare metabolic potential of the cyanobacterial genus Moorea.</title>
        <authorList>
            <person name="Leao T."/>
            <person name="Castelao G."/>
            <person name="Korobeynikov A."/>
            <person name="Monroe E.A."/>
            <person name="Podell S."/>
            <person name="Glukhov E."/>
            <person name="Allen E."/>
            <person name="Gerwick W.H."/>
            <person name="Gerwick L."/>
        </authorList>
    </citation>
    <scope>NUCLEOTIDE SEQUENCE [LARGE SCALE GENOMIC DNA]</scope>
    <source>
        <strain evidence="4">PAL-8-15-08-1</strain>
    </source>
</reference>
<keyword evidence="2" id="KW-0472">Membrane</keyword>
<dbReference type="EMBL" id="CP017599">
    <property type="protein sequence ID" value="AOX00555.1"/>
    <property type="molecule type" value="Genomic_DNA"/>
</dbReference>
<dbReference type="RefSeq" id="WP_070393009.1">
    <property type="nucleotide sequence ID" value="NZ_CP017599.1"/>
</dbReference>
<dbReference type="KEGG" id="mpro:BJP34_14860"/>
<evidence type="ECO:0008006" key="5">
    <source>
        <dbReference type="Google" id="ProtNLM"/>
    </source>
</evidence>
<sequence>MSQQDGFASGFLTGAVVGGLVGGLIGVLVTAGKSNQNDEEDQSLLNSERSDPKAIRARRRELKAEASIEAARQSLEDKIAQLNSAIDDVRQQVSTVKGQAEANTQERVLEP</sequence>
<name>A0A1D8TSJ1_9CYAN</name>
<accession>A0A1D8TSJ1</accession>
<keyword evidence="2" id="KW-0812">Transmembrane</keyword>
<dbReference type="STRING" id="1458985.BJP34_14860"/>
<feature type="coiled-coil region" evidence="1">
    <location>
        <begin position="65"/>
        <end position="99"/>
    </location>
</feature>
<protein>
    <recommendedName>
        <fullName evidence="5">Gas vesicle protein</fullName>
    </recommendedName>
</protein>
<dbReference type="AlphaFoldDB" id="A0A1D8TSJ1"/>
<keyword evidence="1" id="KW-0175">Coiled coil</keyword>
<dbReference type="Proteomes" id="UP000177870">
    <property type="component" value="Chromosome"/>
</dbReference>
<evidence type="ECO:0000256" key="1">
    <source>
        <dbReference type="SAM" id="Coils"/>
    </source>
</evidence>
<feature type="transmembrane region" description="Helical" evidence="2">
    <location>
        <begin position="6"/>
        <end position="29"/>
    </location>
</feature>
<gene>
    <name evidence="3" type="ORF">BJP34_14860</name>
</gene>
<evidence type="ECO:0000313" key="3">
    <source>
        <dbReference type="EMBL" id="AOX00555.1"/>
    </source>
</evidence>
<keyword evidence="2" id="KW-1133">Transmembrane helix</keyword>
<organism evidence="3 4">
    <name type="scientific">Moorena producens PAL-8-15-08-1</name>
    <dbReference type="NCBI Taxonomy" id="1458985"/>
    <lineage>
        <taxon>Bacteria</taxon>
        <taxon>Bacillati</taxon>
        <taxon>Cyanobacteriota</taxon>
        <taxon>Cyanophyceae</taxon>
        <taxon>Coleofasciculales</taxon>
        <taxon>Coleofasciculaceae</taxon>
        <taxon>Moorena</taxon>
    </lineage>
</organism>
<evidence type="ECO:0000256" key="2">
    <source>
        <dbReference type="SAM" id="Phobius"/>
    </source>
</evidence>
<evidence type="ECO:0000313" key="4">
    <source>
        <dbReference type="Proteomes" id="UP000177870"/>
    </source>
</evidence>
<proteinExistence type="predicted"/>
<dbReference type="OrthoDB" id="516634at2"/>